<protein>
    <submittedName>
        <fullName evidence="11">Methyl-accepting chemotaxis protein</fullName>
    </submittedName>
</protein>
<evidence type="ECO:0000313" key="12">
    <source>
        <dbReference type="Proteomes" id="UP000199159"/>
    </source>
</evidence>
<feature type="domain" description="Methyl-accepting transducer" evidence="9">
    <location>
        <begin position="263"/>
        <end position="499"/>
    </location>
</feature>
<reference evidence="12" key="1">
    <citation type="submission" date="2016-10" db="EMBL/GenBank/DDBJ databases">
        <authorList>
            <person name="Varghese N."/>
            <person name="Submissions S."/>
        </authorList>
    </citation>
    <scope>NUCLEOTIDE SEQUENCE [LARGE SCALE GENOMIC DNA]</scope>
    <source>
        <strain evidence="12">IBRC-M10078</strain>
    </source>
</reference>
<feature type="transmembrane region" description="Helical" evidence="8">
    <location>
        <begin position="7"/>
        <end position="27"/>
    </location>
</feature>
<comment type="similarity">
    <text evidence="5">Belongs to the methyl-accepting chemotaxis (MCP) protein family.</text>
</comment>
<keyword evidence="8" id="KW-0812">Transmembrane</keyword>
<dbReference type="PROSITE" id="PS50885">
    <property type="entry name" value="HAMP"/>
    <property type="match status" value="1"/>
</dbReference>
<keyword evidence="4 6" id="KW-0807">Transducer</keyword>
<proteinExistence type="inferred from homology"/>
<dbReference type="Pfam" id="PF00015">
    <property type="entry name" value="MCPsignal"/>
    <property type="match status" value="1"/>
</dbReference>
<keyword evidence="8" id="KW-1133">Transmembrane helix</keyword>
<organism evidence="11 12">
    <name type="scientific">Litchfieldia salsa</name>
    <dbReference type="NCBI Taxonomy" id="930152"/>
    <lineage>
        <taxon>Bacteria</taxon>
        <taxon>Bacillati</taxon>
        <taxon>Bacillota</taxon>
        <taxon>Bacilli</taxon>
        <taxon>Bacillales</taxon>
        <taxon>Bacillaceae</taxon>
        <taxon>Litchfieldia</taxon>
    </lineage>
</organism>
<dbReference type="SMART" id="SM00304">
    <property type="entry name" value="HAMP"/>
    <property type="match status" value="1"/>
</dbReference>
<feature type="region of interest" description="Disordered" evidence="7">
    <location>
        <begin position="499"/>
        <end position="550"/>
    </location>
</feature>
<feature type="compositionally biased region" description="Low complexity" evidence="7">
    <location>
        <begin position="529"/>
        <end position="540"/>
    </location>
</feature>
<keyword evidence="2" id="KW-1003">Cell membrane</keyword>
<dbReference type="PROSITE" id="PS50111">
    <property type="entry name" value="CHEMOTAXIS_TRANSDUC_2"/>
    <property type="match status" value="1"/>
</dbReference>
<accession>A0A1H0TB48</accession>
<dbReference type="Proteomes" id="UP000199159">
    <property type="component" value="Unassembled WGS sequence"/>
</dbReference>
<evidence type="ECO:0000313" key="11">
    <source>
        <dbReference type="EMBL" id="SDP51075.1"/>
    </source>
</evidence>
<feature type="transmembrane region" description="Helical" evidence="8">
    <location>
        <begin position="166"/>
        <end position="190"/>
    </location>
</feature>
<evidence type="ECO:0000259" key="9">
    <source>
        <dbReference type="PROSITE" id="PS50111"/>
    </source>
</evidence>
<name>A0A1H0TB48_9BACI</name>
<evidence type="ECO:0000256" key="3">
    <source>
        <dbReference type="ARBA" id="ARBA00023136"/>
    </source>
</evidence>
<keyword evidence="3 8" id="KW-0472">Membrane</keyword>
<feature type="domain" description="HAMP" evidence="10">
    <location>
        <begin position="191"/>
        <end position="244"/>
    </location>
</feature>
<dbReference type="GO" id="GO:0007165">
    <property type="term" value="P:signal transduction"/>
    <property type="evidence" value="ECO:0007669"/>
    <property type="project" value="UniProtKB-KW"/>
</dbReference>
<dbReference type="CDD" id="cd11386">
    <property type="entry name" value="MCP_signal"/>
    <property type="match status" value="1"/>
</dbReference>
<dbReference type="InterPro" id="IPR004089">
    <property type="entry name" value="MCPsignal_dom"/>
</dbReference>
<feature type="compositionally biased region" description="Polar residues" evidence="7">
    <location>
        <begin position="503"/>
        <end position="517"/>
    </location>
</feature>
<comment type="subcellular location">
    <subcellularLocation>
        <location evidence="1">Cell membrane</location>
    </subcellularLocation>
</comment>
<sequence length="550" mass="59862">MKLKQRLIINILAPLSLLAIIFIIVIFQMNQLRSDSDAEVAMLVNIQQLKGDIVSLQQSLEATAFNKTEASAEKVKTSLSSIDSSLDKIGKQLNKNEQLLLYKSLNEKFDQISSLSQESITAKNYEEVKRQSIRARGIINDILRLYDRSFENYEAAIEGQKQKVSFLITFSIIAIIALVVGSIIASIIAANRMSKPIKRLTANANMVAEGDLNINKLDLKGKDEIVELNHSFNKMVENLNEIILLVGTSSSHLAQTATQFQTTANDGKAITQQITSFMEEVSAGAEQTKLMAEESARAVEETSIGINRIAESASTVSDLTERTTVLAEDGRGSLNDTVHQIESISSAVLETDESISQLYEKSEEISSIVNIITGIAEQTNLLALNAAIEAARAGEAGKGFAVVADEVRKLATESTKSSNDIRQLIQEIQTATLSSVNSMKDVKNSVSLGSDKANQTADKFITIMQSMNDVMSQIQEITATTEEISAGAEEVSASVHEVSEVSKQSTESINELSTSGEKQLGMMEEIQKSASSLSETSSELQKLISKFTTK</sequence>
<evidence type="ECO:0000256" key="4">
    <source>
        <dbReference type="ARBA" id="ARBA00023224"/>
    </source>
</evidence>
<dbReference type="STRING" id="930152.SAMN05216565_103383"/>
<dbReference type="EMBL" id="FNJU01000003">
    <property type="protein sequence ID" value="SDP51075.1"/>
    <property type="molecule type" value="Genomic_DNA"/>
</dbReference>
<dbReference type="AlphaFoldDB" id="A0A1H0TB48"/>
<dbReference type="SUPFAM" id="SSF58104">
    <property type="entry name" value="Methyl-accepting chemotaxis protein (MCP) signaling domain"/>
    <property type="match status" value="1"/>
</dbReference>
<dbReference type="PANTHER" id="PTHR32089:SF112">
    <property type="entry name" value="LYSOZYME-LIKE PROTEIN-RELATED"/>
    <property type="match status" value="1"/>
</dbReference>
<evidence type="ECO:0000256" key="8">
    <source>
        <dbReference type="SAM" id="Phobius"/>
    </source>
</evidence>
<dbReference type="SMART" id="SM00283">
    <property type="entry name" value="MA"/>
    <property type="match status" value="1"/>
</dbReference>
<evidence type="ECO:0000256" key="1">
    <source>
        <dbReference type="ARBA" id="ARBA00004236"/>
    </source>
</evidence>
<dbReference type="PANTHER" id="PTHR32089">
    <property type="entry name" value="METHYL-ACCEPTING CHEMOTAXIS PROTEIN MCPB"/>
    <property type="match status" value="1"/>
</dbReference>
<dbReference type="OrthoDB" id="2450685at2"/>
<evidence type="ECO:0000256" key="5">
    <source>
        <dbReference type="ARBA" id="ARBA00029447"/>
    </source>
</evidence>
<keyword evidence="12" id="KW-1185">Reference proteome</keyword>
<dbReference type="Gene3D" id="1.10.287.950">
    <property type="entry name" value="Methyl-accepting chemotaxis protein"/>
    <property type="match status" value="1"/>
</dbReference>
<evidence type="ECO:0000259" key="10">
    <source>
        <dbReference type="PROSITE" id="PS50885"/>
    </source>
</evidence>
<dbReference type="Gene3D" id="6.10.340.10">
    <property type="match status" value="1"/>
</dbReference>
<evidence type="ECO:0000256" key="2">
    <source>
        <dbReference type="ARBA" id="ARBA00022475"/>
    </source>
</evidence>
<dbReference type="GO" id="GO:0005886">
    <property type="term" value="C:plasma membrane"/>
    <property type="evidence" value="ECO:0007669"/>
    <property type="project" value="UniProtKB-SubCell"/>
</dbReference>
<dbReference type="InterPro" id="IPR003660">
    <property type="entry name" value="HAMP_dom"/>
</dbReference>
<dbReference type="Pfam" id="PF00672">
    <property type="entry name" value="HAMP"/>
    <property type="match status" value="1"/>
</dbReference>
<dbReference type="RefSeq" id="WP_090852305.1">
    <property type="nucleotide sequence ID" value="NZ_FNJU01000003.1"/>
</dbReference>
<dbReference type="CDD" id="cd06225">
    <property type="entry name" value="HAMP"/>
    <property type="match status" value="1"/>
</dbReference>
<gene>
    <name evidence="11" type="ORF">SAMN05216565_103383</name>
</gene>
<evidence type="ECO:0000256" key="7">
    <source>
        <dbReference type="SAM" id="MobiDB-lite"/>
    </source>
</evidence>
<evidence type="ECO:0000256" key="6">
    <source>
        <dbReference type="PROSITE-ProRule" id="PRU00284"/>
    </source>
</evidence>